<evidence type="ECO:0000256" key="2">
    <source>
        <dbReference type="ARBA" id="ARBA00006042"/>
    </source>
</evidence>
<keyword evidence="5" id="KW-0966">Cell projection</keyword>
<evidence type="ECO:0000256" key="5">
    <source>
        <dbReference type="ARBA" id="ARBA00023273"/>
    </source>
</evidence>
<dbReference type="GO" id="GO:0005856">
    <property type="term" value="C:cytoskeleton"/>
    <property type="evidence" value="ECO:0007669"/>
    <property type="project" value="UniProtKB-ARBA"/>
</dbReference>
<dbReference type="InterPro" id="IPR000008">
    <property type="entry name" value="C2_dom"/>
</dbReference>
<evidence type="ECO:0000256" key="6">
    <source>
        <dbReference type="SAM" id="Coils"/>
    </source>
</evidence>
<reference evidence="10" key="1">
    <citation type="submission" date="2022-11" db="UniProtKB">
        <authorList>
            <consortium name="WormBaseParasite"/>
        </authorList>
    </citation>
    <scope>IDENTIFICATION</scope>
</reference>
<sequence>MVIRPSTEKWSRPELEDRYHTLYQQHYSLKRSYNDLETKLKQSNARTKRLMISRKDCKIDRSDLGYAELEKENRLLTNKLKTLKQQILNYSKPRTPLRSSSSLQTHLPQKRPQSALLRQPNPIQQMANASASFISTERRPSTDGSRTSDRRSLILDKALFVKLNRELKEKEDECCLLSSKLNNLQQQLARLKEEYDQVLEELQRKSSQESELQQQLSELSLGTDAVAVKISKNAQLLEKELEMVREENNMLRQANEKLVQNSLAIEQLTVEGNKHQEAQNVQRIAEAEKQLNVLLVKYSQLKEDYQSLMQTKLELEEELKQRIAQKTEQSNDKVIEENSEIEKKKMDGFSTNEKSNETDFSLTKVYDDLTRIIETHILERSSSKDDEEQDDIDRWKMMYMEIYGELEKVRNMMLIQHNINEQHLQEIALLNQNLQQTKAHCEYKIKDLVMQLTGREAEIANLEMRLKTLAYDDQMPISHITKNDRPLETNEMMLHFSKISLSSHALSQLGTVRPVIFLAIEFYDFELQTTPMLTGPETRMDFATIYDVIVSNLFLHYLETHGVIVEMYHPRGTDYVLCSVGVISLKMLLEMREQYCGTLQMRSVQDGGLFGTIQYDIAISDKMIEALALQKKKLTIVSSENSISNDELISHSMQNMLVIDIKRCTGLDKLVKDNYTPTTFISYELYDCDVWRSESVLNNANPEYNSVKSWLLPTGIELYNFLRSSHLTVTVLEEQPSSDKGYHQLGYVNIALYPLVHNNDISGTFPISSLNDTPTEASIDVSLRWKFPYYPPEQQLENIKKNATENIDVISAAKSMTDDWCDLANNFKAIDGGVAEESCEMAESLRNFHRTESENELLLKSSQSQSDSKDNVEKVKPKASDIDDDVEGYNNEKYSDLKHQSIHTDEMKQQPKSSILLQKSRKIPLAVEFADPIQQLFSPSTSSIDETMSSWTVDDGQIVEEDLPLISADYQKSSDRFHFTNDSSNDELAPSDAYNAELVVGSLRLHELSPLIDPAYDGQSVCIEWKFLDFPSDECEASGESLVLPRDTRKSTDFNFRKAYTLNSRQCHLLQQWIERGNRMEMNLVSTGDNLKSSDDLGVAYVELGAKYNAKKQLMRFVDVNNIEVASIDVSVSYSKELLERLEDDRRVLEIE</sequence>
<dbReference type="Pfam" id="PF11618">
    <property type="entry name" value="C2-C2_1"/>
    <property type="match status" value="1"/>
</dbReference>
<keyword evidence="9" id="KW-1185">Reference proteome</keyword>
<protein>
    <submittedName>
        <fullName evidence="10">C2 domain-containing protein</fullName>
    </submittedName>
</protein>
<dbReference type="PANTHER" id="PTHR14240">
    <property type="entry name" value="RETINITIS PIGMENTOSA GTPASE REGULATOR-INTERACTING PROTEIN"/>
    <property type="match status" value="1"/>
</dbReference>
<dbReference type="WBParaSite" id="sdigi.contig112.g4588.t1">
    <property type="protein sequence ID" value="sdigi.contig112.g4588.t1"/>
    <property type="gene ID" value="sdigi.contig112.g4588"/>
</dbReference>
<organism evidence="9 10">
    <name type="scientific">Setaria digitata</name>
    <dbReference type="NCBI Taxonomy" id="48799"/>
    <lineage>
        <taxon>Eukaryota</taxon>
        <taxon>Metazoa</taxon>
        <taxon>Ecdysozoa</taxon>
        <taxon>Nematoda</taxon>
        <taxon>Chromadorea</taxon>
        <taxon>Rhabditida</taxon>
        <taxon>Spirurina</taxon>
        <taxon>Spiruromorpha</taxon>
        <taxon>Filarioidea</taxon>
        <taxon>Setariidae</taxon>
        <taxon>Setaria</taxon>
    </lineage>
</organism>
<feature type="compositionally biased region" description="Polar residues" evidence="7">
    <location>
        <begin position="97"/>
        <end position="107"/>
    </location>
</feature>
<dbReference type="GO" id="GO:1905515">
    <property type="term" value="P:non-motile cilium assembly"/>
    <property type="evidence" value="ECO:0007669"/>
    <property type="project" value="TreeGrafter"/>
</dbReference>
<evidence type="ECO:0000256" key="3">
    <source>
        <dbReference type="ARBA" id="ARBA00023054"/>
    </source>
</evidence>
<evidence type="ECO:0000313" key="9">
    <source>
        <dbReference type="Proteomes" id="UP000887581"/>
    </source>
</evidence>
<dbReference type="GO" id="GO:0035869">
    <property type="term" value="C:ciliary transition zone"/>
    <property type="evidence" value="ECO:0007669"/>
    <property type="project" value="TreeGrafter"/>
</dbReference>
<dbReference type="InterPro" id="IPR021656">
    <property type="entry name" value="C2-C2_1"/>
</dbReference>
<accession>A0A915PHE7</accession>
<comment type="subcellular location">
    <subcellularLocation>
        <location evidence="1">Cell projection</location>
        <location evidence="1">Cilium</location>
    </subcellularLocation>
</comment>
<feature type="compositionally biased region" description="Basic and acidic residues" evidence="7">
    <location>
        <begin position="867"/>
        <end position="881"/>
    </location>
</feature>
<dbReference type="PANTHER" id="PTHR14240:SF1">
    <property type="entry name" value="PROTEIN FANTOM-RELATED"/>
    <property type="match status" value="1"/>
</dbReference>
<dbReference type="PROSITE" id="PS50004">
    <property type="entry name" value="C2"/>
    <property type="match status" value="1"/>
</dbReference>
<evidence type="ECO:0000313" key="10">
    <source>
        <dbReference type="WBParaSite" id="sdigi.contig112.g4588.t1"/>
    </source>
</evidence>
<feature type="region of interest" description="Disordered" evidence="7">
    <location>
        <begin position="856"/>
        <end position="889"/>
    </location>
</feature>
<keyword evidence="4" id="KW-0969">Cilium</keyword>
<keyword evidence="3 6" id="KW-0175">Coiled coil</keyword>
<dbReference type="InterPro" id="IPR031139">
    <property type="entry name" value="RPGRIP1_fam"/>
</dbReference>
<feature type="domain" description="C2" evidence="8">
    <location>
        <begin position="637"/>
        <end position="765"/>
    </location>
</feature>
<dbReference type="SUPFAM" id="SSF49562">
    <property type="entry name" value="C2 domain (Calcium/lipid-binding domain, CaLB)"/>
    <property type="match status" value="2"/>
</dbReference>
<dbReference type="InterPro" id="IPR035892">
    <property type="entry name" value="C2_domain_sf"/>
</dbReference>
<feature type="region of interest" description="Disordered" evidence="7">
    <location>
        <begin position="91"/>
        <end position="113"/>
    </location>
</feature>
<dbReference type="AlphaFoldDB" id="A0A915PHE7"/>
<dbReference type="Proteomes" id="UP000887581">
    <property type="component" value="Unplaced"/>
</dbReference>
<proteinExistence type="inferred from homology"/>
<feature type="coiled-coil region" evidence="6">
    <location>
        <begin position="181"/>
        <end position="344"/>
    </location>
</feature>
<evidence type="ECO:0000256" key="4">
    <source>
        <dbReference type="ARBA" id="ARBA00023069"/>
    </source>
</evidence>
<feature type="compositionally biased region" description="Low complexity" evidence="7">
    <location>
        <begin position="856"/>
        <end position="866"/>
    </location>
</feature>
<evidence type="ECO:0000259" key="8">
    <source>
        <dbReference type="PROSITE" id="PS50004"/>
    </source>
</evidence>
<evidence type="ECO:0000256" key="7">
    <source>
        <dbReference type="SAM" id="MobiDB-lite"/>
    </source>
</evidence>
<dbReference type="Gene3D" id="2.60.40.150">
    <property type="entry name" value="C2 domain"/>
    <property type="match status" value="2"/>
</dbReference>
<evidence type="ECO:0000256" key="1">
    <source>
        <dbReference type="ARBA" id="ARBA00004138"/>
    </source>
</evidence>
<name>A0A915PHE7_9BILA</name>
<comment type="similarity">
    <text evidence="2">Belongs to the RPGRIP1 family.</text>
</comment>